<dbReference type="PRINTS" id="PR00299">
    <property type="entry name" value="ACRYSTALLIN"/>
</dbReference>
<evidence type="ECO:0000259" key="4">
    <source>
        <dbReference type="PROSITE" id="PS01031"/>
    </source>
</evidence>
<comment type="similarity">
    <text evidence="2 3">Belongs to the small heat shock protein (HSP20) family.</text>
</comment>
<comment type="caution">
    <text evidence="5">The sequence shown here is derived from an EMBL/GenBank/DDBJ whole genome shotgun (WGS) entry which is preliminary data.</text>
</comment>
<dbReference type="Gene3D" id="2.60.40.790">
    <property type="match status" value="1"/>
</dbReference>
<reference evidence="5" key="2">
    <citation type="submission" date="2020-06" db="EMBL/GenBank/DDBJ databases">
        <authorList>
            <person name="Sheffer M."/>
        </authorList>
    </citation>
    <scope>NUCLEOTIDE SEQUENCE</scope>
</reference>
<organism evidence="5 6">
    <name type="scientific">Argiope bruennichi</name>
    <name type="common">Wasp spider</name>
    <name type="synonym">Aranea bruennichi</name>
    <dbReference type="NCBI Taxonomy" id="94029"/>
    <lineage>
        <taxon>Eukaryota</taxon>
        <taxon>Metazoa</taxon>
        <taxon>Ecdysozoa</taxon>
        <taxon>Arthropoda</taxon>
        <taxon>Chelicerata</taxon>
        <taxon>Arachnida</taxon>
        <taxon>Araneae</taxon>
        <taxon>Araneomorphae</taxon>
        <taxon>Entelegynae</taxon>
        <taxon>Araneoidea</taxon>
        <taxon>Araneidae</taxon>
        <taxon>Argiope</taxon>
    </lineage>
</organism>
<dbReference type="GO" id="GO:0005737">
    <property type="term" value="C:cytoplasm"/>
    <property type="evidence" value="ECO:0007669"/>
    <property type="project" value="TreeGrafter"/>
</dbReference>
<dbReference type="Proteomes" id="UP000807504">
    <property type="component" value="Unassembled WGS sequence"/>
</dbReference>
<dbReference type="GO" id="GO:0005634">
    <property type="term" value="C:nucleus"/>
    <property type="evidence" value="ECO:0007669"/>
    <property type="project" value="TreeGrafter"/>
</dbReference>
<dbReference type="InterPro" id="IPR001436">
    <property type="entry name" value="Alpha-crystallin/sHSP_animal"/>
</dbReference>
<dbReference type="PANTHER" id="PTHR45640:SF13">
    <property type="entry name" value="HEAT SHOCK PROTEIN 22-RELATED"/>
    <property type="match status" value="1"/>
</dbReference>
<dbReference type="Pfam" id="PF00011">
    <property type="entry name" value="HSP20"/>
    <property type="match status" value="1"/>
</dbReference>
<accession>A0A8T0FCG4</accession>
<dbReference type="InterPro" id="IPR008978">
    <property type="entry name" value="HSP20-like_chaperone"/>
</dbReference>
<evidence type="ECO:0000313" key="5">
    <source>
        <dbReference type="EMBL" id="KAF8787948.1"/>
    </source>
</evidence>
<proteinExistence type="inferred from homology"/>
<dbReference type="PANTHER" id="PTHR45640">
    <property type="entry name" value="HEAT SHOCK PROTEIN HSP-12.2-RELATED"/>
    <property type="match status" value="1"/>
</dbReference>
<feature type="domain" description="SHSP" evidence="4">
    <location>
        <begin position="139"/>
        <end position="252"/>
    </location>
</feature>
<evidence type="ECO:0000256" key="1">
    <source>
        <dbReference type="ARBA" id="ARBA00023016"/>
    </source>
</evidence>
<name>A0A8T0FCG4_ARGBR</name>
<dbReference type="PROSITE" id="PS01031">
    <property type="entry name" value="SHSP"/>
    <property type="match status" value="1"/>
</dbReference>
<dbReference type="SUPFAM" id="SSF49764">
    <property type="entry name" value="HSP20-like chaperones"/>
    <property type="match status" value="1"/>
</dbReference>
<evidence type="ECO:0000256" key="2">
    <source>
        <dbReference type="PROSITE-ProRule" id="PRU00285"/>
    </source>
</evidence>
<dbReference type="GO" id="GO:0051082">
    <property type="term" value="F:unfolded protein binding"/>
    <property type="evidence" value="ECO:0007669"/>
    <property type="project" value="TreeGrafter"/>
</dbReference>
<dbReference type="GO" id="GO:0042026">
    <property type="term" value="P:protein refolding"/>
    <property type="evidence" value="ECO:0007669"/>
    <property type="project" value="TreeGrafter"/>
</dbReference>
<protein>
    <submittedName>
        <fullName evidence="5">Protein lethal(2)essential for life like protein</fullName>
    </submittedName>
</protein>
<dbReference type="InterPro" id="IPR002068">
    <property type="entry name" value="A-crystallin/Hsp20_dom"/>
</dbReference>
<dbReference type="AlphaFoldDB" id="A0A8T0FCG4"/>
<evidence type="ECO:0000256" key="3">
    <source>
        <dbReference type="RuleBase" id="RU003616"/>
    </source>
</evidence>
<evidence type="ECO:0000313" key="6">
    <source>
        <dbReference type="Proteomes" id="UP000807504"/>
    </source>
</evidence>
<dbReference type="GO" id="GO:0009408">
    <property type="term" value="P:response to heat"/>
    <property type="evidence" value="ECO:0007669"/>
    <property type="project" value="TreeGrafter"/>
</dbReference>
<gene>
    <name evidence="5" type="ORF">HNY73_009494</name>
</gene>
<keyword evidence="1" id="KW-0346">Stress response</keyword>
<reference evidence="5" key="1">
    <citation type="journal article" date="2020" name="bioRxiv">
        <title>Chromosome-level reference genome of the European wasp spider Argiope bruennichi: a resource for studies on range expansion and evolutionary adaptation.</title>
        <authorList>
            <person name="Sheffer M.M."/>
            <person name="Hoppe A."/>
            <person name="Krehenwinkel H."/>
            <person name="Uhl G."/>
            <person name="Kuss A.W."/>
            <person name="Jensen L."/>
            <person name="Jensen C."/>
            <person name="Gillespie R.G."/>
            <person name="Hoff K.J."/>
            <person name="Prost S."/>
        </authorList>
    </citation>
    <scope>NUCLEOTIDE SEQUENCE</scope>
</reference>
<sequence length="254" mass="29916">MDSVKQNGIFLRQKESTRSFMEAFKRRLLKRKPIIPDMEPKSMHLKADLAMQDIELADKLDEMALEVDRFKKELSQGTQTIQLQANRTRNDGIMWQERLKLFVHTLENLQKTKSKMVSKVNILNPNQLDSNVISHCEELKERFTSLNLNRTKEVFDDFKICVDCKQFKSNELEITIKDGYVVLQGKHDVKLDEHGLIKREFTRSWRIPKDVEQEKFSCLYDQYGIFTIRAPRKPSSITIPIQTEKLRDMELHEG</sequence>
<dbReference type="EMBL" id="JABXBU010000015">
    <property type="protein sequence ID" value="KAF8787948.1"/>
    <property type="molecule type" value="Genomic_DNA"/>
</dbReference>
<keyword evidence="6" id="KW-1185">Reference proteome</keyword>
<dbReference type="CDD" id="cd06526">
    <property type="entry name" value="metazoan_ACD"/>
    <property type="match status" value="1"/>
</dbReference>